<dbReference type="GO" id="GO:0051087">
    <property type="term" value="F:protein-folding chaperone binding"/>
    <property type="evidence" value="ECO:0007669"/>
    <property type="project" value="InterPro"/>
</dbReference>
<dbReference type="SUPFAM" id="SSF58014">
    <property type="entry name" value="Coiled-coil domain of nucleotide exchange factor GrpE"/>
    <property type="match status" value="1"/>
</dbReference>
<dbReference type="PRINTS" id="PR00773">
    <property type="entry name" value="GRPEPROTEIN"/>
</dbReference>
<feature type="coiled-coil region" evidence="3">
    <location>
        <begin position="32"/>
        <end position="59"/>
    </location>
</feature>
<evidence type="ECO:0000256" key="1">
    <source>
        <dbReference type="ARBA" id="ARBA00009054"/>
    </source>
</evidence>
<comment type="similarity">
    <text evidence="1">Belongs to the GrpE family.</text>
</comment>
<reference evidence="5" key="1">
    <citation type="submission" date="2016-10" db="EMBL/GenBank/DDBJ databases">
        <title>Sequence of Gallionella enrichment culture.</title>
        <authorList>
            <person name="Poehlein A."/>
            <person name="Muehling M."/>
            <person name="Daniel R."/>
        </authorList>
    </citation>
    <scope>NUCLEOTIDE SEQUENCE</scope>
</reference>
<dbReference type="EMBL" id="MLJW01001925">
    <property type="protein sequence ID" value="OIQ76237.1"/>
    <property type="molecule type" value="Genomic_DNA"/>
</dbReference>
<dbReference type="AlphaFoldDB" id="A0A1J5QJQ2"/>
<evidence type="ECO:0000256" key="3">
    <source>
        <dbReference type="SAM" id="Coils"/>
    </source>
</evidence>
<protein>
    <submittedName>
        <fullName evidence="5">Protein GrpE</fullName>
    </submittedName>
</protein>
<keyword evidence="2" id="KW-0143">Chaperone</keyword>
<dbReference type="InterPro" id="IPR009012">
    <property type="entry name" value="GrpE_head"/>
</dbReference>
<organism evidence="5">
    <name type="scientific">mine drainage metagenome</name>
    <dbReference type="NCBI Taxonomy" id="410659"/>
    <lineage>
        <taxon>unclassified sequences</taxon>
        <taxon>metagenomes</taxon>
        <taxon>ecological metagenomes</taxon>
    </lineage>
</organism>
<evidence type="ECO:0000313" key="5">
    <source>
        <dbReference type="EMBL" id="OIQ76237.1"/>
    </source>
</evidence>
<comment type="caution">
    <text evidence="5">The sequence shown here is derived from an EMBL/GenBank/DDBJ whole genome shotgun (WGS) entry which is preliminary data.</text>
</comment>
<dbReference type="CDD" id="cd00446">
    <property type="entry name" value="GrpE"/>
    <property type="match status" value="1"/>
</dbReference>
<dbReference type="SUPFAM" id="SSF51064">
    <property type="entry name" value="Head domain of nucleotide exchange factor GrpE"/>
    <property type="match status" value="1"/>
</dbReference>
<keyword evidence="3" id="KW-0175">Coiled coil</keyword>
<dbReference type="GO" id="GO:0000774">
    <property type="term" value="F:adenyl-nucleotide exchange factor activity"/>
    <property type="evidence" value="ECO:0007669"/>
    <property type="project" value="InterPro"/>
</dbReference>
<sequence>MSDVFNEESSPTQAVGEETPPVIDETPVVDEVAALTADLQRLQAEYSNYRKRVERDREQARDLAVATVLTELIPVLDDLERARGHGELEGGFKAVAEQLERLAAKFGLERFGDPGVPFDPAIHEALTHTVSEFVDTITAIEILQPGYRLKDRTLRPARVAVADPA</sequence>
<dbReference type="Gene3D" id="2.30.22.10">
    <property type="entry name" value="Head domain of nucleotide exchange factor GrpE"/>
    <property type="match status" value="1"/>
</dbReference>
<dbReference type="GO" id="GO:0042803">
    <property type="term" value="F:protein homodimerization activity"/>
    <property type="evidence" value="ECO:0007669"/>
    <property type="project" value="InterPro"/>
</dbReference>
<evidence type="ECO:0000256" key="2">
    <source>
        <dbReference type="ARBA" id="ARBA00023186"/>
    </source>
</evidence>
<feature type="region of interest" description="Disordered" evidence="4">
    <location>
        <begin position="1"/>
        <end position="23"/>
    </location>
</feature>
<dbReference type="InterPro" id="IPR013805">
    <property type="entry name" value="GrpE_CC"/>
</dbReference>
<name>A0A1J5QJQ2_9ZZZZ</name>
<dbReference type="HAMAP" id="MF_01151">
    <property type="entry name" value="GrpE"/>
    <property type="match status" value="1"/>
</dbReference>
<dbReference type="PANTHER" id="PTHR21237">
    <property type="entry name" value="GRPE PROTEIN"/>
    <property type="match status" value="1"/>
</dbReference>
<dbReference type="GO" id="GO:0051082">
    <property type="term" value="F:unfolded protein binding"/>
    <property type="evidence" value="ECO:0007669"/>
    <property type="project" value="TreeGrafter"/>
</dbReference>
<dbReference type="PANTHER" id="PTHR21237:SF23">
    <property type="entry name" value="GRPE PROTEIN HOMOLOG, MITOCHONDRIAL"/>
    <property type="match status" value="1"/>
</dbReference>
<dbReference type="Pfam" id="PF01025">
    <property type="entry name" value="GrpE"/>
    <property type="match status" value="1"/>
</dbReference>
<dbReference type="InterPro" id="IPR000740">
    <property type="entry name" value="GrpE"/>
</dbReference>
<dbReference type="Gene3D" id="3.90.20.20">
    <property type="match status" value="1"/>
</dbReference>
<proteinExistence type="inferred from homology"/>
<dbReference type="GO" id="GO:0006457">
    <property type="term" value="P:protein folding"/>
    <property type="evidence" value="ECO:0007669"/>
    <property type="project" value="InterPro"/>
</dbReference>
<dbReference type="PROSITE" id="PS01071">
    <property type="entry name" value="GRPE"/>
    <property type="match status" value="1"/>
</dbReference>
<accession>A0A1J5QJQ2</accession>
<gene>
    <name evidence="5" type="primary">grpE_13</name>
    <name evidence="5" type="ORF">GALL_420850</name>
</gene>
<evidence type="ECO:0000256" key="4">
    <source>
        <dbReference type="SAM" id="MobiDB-lite"/>
    </source>
</evidence>